<dbReference type="InterPro" id="IPR011335">
    <property type="entry name" value="Restrct_endonuc-II-like"/>
</dbReference>
<reference evidence="3" key="1">
    <citation type="submission" date="2016-07" db="EMBL/GenBank/DDBJ databases">
        <authorList>
            <person name="Florea S."/>
            <person name="Webb J.S."/>
            <person name="Jaromczyk J."/>
            <person name="Schardl C.L."/>
        </authorList>
    </citation>
    <scope>NUCLEOTIDE SEQUENCE [LARGE SCALE GENOMIC DNA]</scope>
    <source>
        <strain evidence="3">MIT 01-6242</strain>
    </source>
</reference>
<dbReference type="STRING" id="222136.BBW65_01345"/>
<sequence length="739" mass="87134">MKLFVFSSSRALNHFLHQQDGIFLPHTTTLSDFFEYATLVRSKKKIPPYLKRAILLKVLRAFRFSDKEFQTLFFEKNFVAFLETSRFLFDFFNEIHQHQIKIQEIPQKDIYGDYQDHLNVLERIYEAYQQELEKNRFYDISSEFEIFESYLEKYDEIHIHLDGFLSQRERAILDQIASRHQVFLHLNIDAYNLKHFDFVGEGIEEDYRYCIDYSSKTILSATPYPLNGVFHTASFSLRIAQCAWIFEKVSEWIKEGVDTDKIAVVLPQEDFTHYLKVLDRYRNLNYAMGFALETSLLEELKALQNVGDLELDQCDGMQKITHLQTIVREKLACIPQSLGYEVDEMLFVYSQNAECFQHFKFSELLELFCSEISRYTSSDNSGGKIRVIGLLESRGMEFEKVIIPDFSQDNIPNLKDNDMFLNSTLRKLVQMPTLQDKQDLQKHYYLDLFKRSKEICILHKEGKASDFLEELGVQYQEQTRLPILFDKPDTFGFVEEDFCSRYDKPLSSSALRLFQECKRKFYYTYIKRYSDLLFEQEELSLTIGTLIHQCLEVAYADKEVIEKKDIKEIEQKFLKHLRGLLSQEGNALLEFKADLIAMQMSRFFDSERTRAPFILTEREKEFELQYNGFVLKGRIDRIDICDDEVWVIDYKTSASQNQKINEIQSAIYALYAQSQHPTRTIKTLFYYVRDGVMCADQQINTSIQTLDELLAEFRGEIEYTKTENQAVCSQCTFANLCNR</sequence>
<feature type="domain" description="PD-(D/E)XK endonuclease-like" evidence="1">
    <location>
        <begin position="506"/>
        <end position="738"/>
    </location>
</feature>
<proteinExistence type="predicted"/>
<dbReference type="InterPro" id="IPR011604">
    <property type="entry name" value="PDDEXK-like_dom_sf"/>
</dbReference>
<dbReference type="Proteomes" id="UP000092884">
    <property type="component" value="Chromosome"/>
</dbReference>
<gene>
    <name evidence="2" type="ORF">BBW65_01345</name>
</gene>
<dbReference type="Gene3D" id="3.90.320.10">
    <property type="match status" value="1"/>
</dbReference>
<dbReference type="SUPFAM" id="SSF52540">
    <property type="entry name" value="P-loop containing nucleoside triphosphate hydrolases"/>
    <property type="match status" value="1"/>
</dbReference>
<dbReference type="InterPro" id="IPR038726">
    <property type="entry name" value="PDDEXK_AddAB-type"/>
</dbReference>
<dbReference type="EMBL" id="CP016503">
    <property type="protein sequence ID" value="ANV97534.1"/>
    <property type="molecule type" value="Genomic_DNA"/>
</dbReference>
<accession>A0A1B1U421</accession>
<dbReference type="RefSeq" id="WP_066338684.1">
    <property type="nucleotide sequence ID" value="NZ_CP016503.1"/>
</dbReference>
<organism evidence="2 3">
    <name type="scientific">Helicobacter enhydrae</name>
    <dbReference type="NCBI Taxonomy" id="222136"/>
    <lineage>
        <taxon>Bacteria</taxon>
        <taxon>Pseudomonadati</taxon>
        <taxon>Campylobacterota</taxon>
        <taxon>Epsilonproteobacteria</taxon>
        <taxon>Campylobacterales</taxon>
        <taxon>Helicobacteraceae</taxon>
        <taxon>Helicobacter</taxon>
    </lineage>
</organism>
<evidence type="ECO:0000259" key="1">
    <source>
        <dbReference type="Pfam" id="PF12705"/>
    </source>
</evidence>
<dbReference type="AlphaFoldDB" id="A0A1B1U421"/>
<dbReference type="InterPro" id="IPR027417">
    <property type="entry name" value="P-loop_NTPase"/>
</dbReference>
<name>A0A1B1U421_9HELI</name>
<evidence type="ECO:0000313" key="2">
    <source>
        <dbReference type="EMBL" id="ANV97534.1"/>
    </source>
</evidence>
<protein>
    <recommendedName>
        <fullName evidence="1">PD-(D/E)XK endonuclease-like domain-containing protein</fullName>
    </recommendedName>
</protein>
<evidence type="ECO:0000313" key="3">
    <source>
        <dbReference type="Proteomes" id="UP000092884"/>
    </source>
</evidence>
<dbReference type="SUPFAM" id="SSF52980">
    <property type="entry name" value="Restriction endonuclease-like"/>
    <property type="match status" value="1"/>
</dbReference>
<dbReference type="KEGG" id="het:BBW65_01345"/>
<keyword evidence="3" id="KW-1185">Reference proteome</keyword>
<dbReference type="Pfam" id="PF12705">
    <property type="entry name" value="PDDEXK_1"/>
    <property type="match status" value="1"/>
</dbReference>